<dbReference type="InterPro" id="IPR036761">
    <property type="entry name" value="TTHA0802/YceI-like_sf"/>
</dbReference>
<dbReference type="SMART" id="SM00867">
    <property type="entry name" value="YceI"/>
    <property type="match status" value="1"/>
</dbReference>
<proteinExistence type="predicted"/>
<dbReference type="PANTHER" id="PTHR34406:SF1">
    <property type="entry name" value="PROTEIN YCEI"/>
    <property type="match status" value="1"/>
</dbReference>
<accession>A0A4R9LNC9</accession>
<keyword evidence="3" id="KW-1185">Reference proteome</keyword>
<comment type="caution">
    <text evidence="2">The sequence shown here is derived from an EMBL/GenBank/DDBJ whole genome shotgun (WGS) entry which is preliminary data.</text>
</comment>
<protein>
    <submittedName>
        <fullName evidence="2">YceI family protein</fullName>
    </submittedName>
</protein>
<reference evidence="2" key="1">
    <citation type="journal article" date="2019" name="PLoS Negl. Trop. Dis.">
        <title>Revisiting the worldwide diversity of Leptospira species in the environment.</title>
        <authorList>
            <person name="Vincent A.T."/>
            <person name="Schiettekatte O."/>
            <person name="Bourhy P."/>
            <person name="Veyrier F.J."/>
            <person name="Picardeau M."/>
        </authorList>
    </citation>
    <scope>NUCLEOTIDE SEQUENCE [LARGE SCALE GENOMIC DNA]</scope>
    <source>
        <strain evidence="2">201400974</strain>
    </source>
</reference>
<dbReference type="EMBL" id="RQHV01000061">
    <property type="protein sequence ID" value="TGN08227.1"/>
    <property type="molecule type" value="Genomic_DNA"/>
</dbReference>
<dbReference type="SUPFAM" id="SSF101874">
    <property type="entry name" value="YceI-like"/>
    <property type="match status" value="1"/>
</dbReference>
<name>A0A4R9LNC9_9LEPT</name>
<dbReference type="Pfam" id="PF04264">
    <property type="entry name" value="YceI"/>
    <property type="match status" value="1"/>
</dbReference>
<organism evidence="2 3">
    <name type="scientific">Leptospira ilyithenensis</name>
    <dbReference type="NCBI Taxonomy" id="2484901"/>
    <lineage>
        <taxon>Bacteria</taxon>
        <taxon>Pseudomonadati</taxon>
        <taxon>Spirochaetota</taxon>
        <taxon>Spirochaetia</taxon>
        <taxon>Leptospirales</taxon>
        <taxon>Leptospiraceae</taxon>
        <taxon>Leptospira</taxon>
    </lineage>
</organism>
<sequence length="179" mass="20052">MKYFALLFLISGITFTSAIRSESKRWTVNSGKVYFKSESSLETITGEGMTVSGWVDGKSKQIYIEVNLKDLKTPNRLQTSHLHDNYLETGLYPLAIFSGSVSEIKEQGEVKATGSLELHGKKKENVSLTGNLKKDSGSLELLSYFTIKLEDYNIQVPQLLIMKINPEIQVKVKLSLISE</sequence>
<dbReference type="Proteomes" id="UP000298264">
    <property type="component" value="Unassembled WGS sequence"/>
</dbReference>
<dbReference type="Gene3D" id="2.40.128.110">
    <property type="entry name" value="Lipid/polyisoprenoid-binding, YceI-like"/>
    <property type="match status" value="1"/>
</dbReference>
<dbReference type="AlphaFoldDB" id="A0A4R9LNC9"/>
<evidence type="ECO:0000259" key="1">
    <source>
        <dbReference type="SMART" id="SM00867"/>
    </source>
</evidence>
<feature type="domain" description="Lipid/polyisoprenoid-binding YceI-like" evidence="1">
    <location>
        <begin position="25"/>
        <end position="177"/>
    </location>
</feature>
<gene>
    <name evidence="2" type="ORF">EHS11_15015</name>
</gene>
<dbReference type="InterPro" id="IPR007372">
    <property type="entry name" value="Lipid/polyisoprenoid-bd_YceI"/>
</dbReference>
<evidence type="ECO:0000313" key="2">
    <source>
        <dbReference type="EMBL" id="TGN08227.1"/>
    </source>
</evidence>
<dbReference type="RefSeq" id="WP_135765184.1">
    <property type="nucleotide sequence ID" value="NZ_RQHV01000061.1"/>
</dbReference>
<evidence type="ECO:0000313" key="3">
    <source>
        <dbReference type="Proteomes" id="UP000298264"/>
    </source>
</evidence>
<dbReference type="PANTHER" id="PTHR34406">
    <property type="entry name" value="PROTEIN YCEI"/>
    <property type="match status" value="1"/>
</dbReference>
<dbReference type="OrthoDB" id="342400at2"/>